<dbReference type="GO" id="GO:0005576">
    <property type="term" value="C:extracellular region"/>
    <property type="evidence" value="ECO:0007669"/>
    <property type="project" value="UniProtKB-SubCell"/>
</dbReference>
<dbReference type="AlphaFoldDB" id="A0A1I0TWJ1"/>
<gene>
    <name evidence="4" type="ORF">SAMN05192569_106812</name>
</gene>
<evidence type="ECO:0000313" key="4">
    <source>
        <dbReference type="EMBL" id="SFA56037.1"/>
    </source>
</evidence>
<keyword evidence="5" id="KW-1185">Reference proteome</keyword>
<dbReference type="InterPro" id="IPR033113">
    <property type="entry name" value="PLA2_histidine"/>
</dbReference>
<dbReference type="Gene3D" id="1.20.90.10">
    <property type="entry name" value="Phospholipase A2 domain"/>
    <property type="match status" value="1"/>
</dbReference>
<dbReference type="GO" id="GO:0005198">
    <property type="term" value="F:structural molecule activity"/>
    <property type="evidence" value="ECO:0007669"/>
    <property type="project" value="InterPro"/>
</dbReference>
<accession>A0A1I0TWJ1</accession>
<dbReference type="GO" id="GO:0050482">
    <property type="term" value="P:arachidonate secretion"/>
    <property type="evidence" value="ECO:0007669"/>
    <property type="project" value="InterPro"/>
</dbReference>
<dbReference type="OrthoDB" id="5125543at2"/>
<evidence type="ECO:0000259" key="3">
    <source>
        <dbReference type="Pfam" id="PF08398"/>
    </source>
</evidence>
<evidence type="ECO:0000313" key="5">
    <source>
        <dbReference type="Proteomes" id="UP000198650"/>
    </source>
</evidence>
<proteinExistence type="predicted"/>
<feature type="domain" description="Phospholipase A2-like" evidence="3">
    <location>
        <begin position="186"/>
        <end position="253"/>
    </location>
</feature>
<comment type="subcellular location">
    <subcellularLocation>
        <location evidence="1">Secreted</location>
    </subcellularLocation>
</comment>
<dbReference type="PROSITE" id="PS00118">
    <property type="entry name" value="PA2_HIS"/>
    <property type="match status" value="1"/>
</dbReference>
<dbReference type="InterPro" id="IPR036444">
    <property type="entry name" value="PLipase_A2_dom_sf"/>
</dbReference>
<dbReference type="Proteomes" id="UP000198650">
    <property type="component" value="Unassembled WGS sequence"/>
</dbReference>
<dbReference type="RefSeq" id="WP_090952200.1">
    <property type="nucleotide sequence ID" value="NZ_FOJS01000068.1"/>
</dbReference>
<keyword evidence="2" id="KW-0964">Secreted</keyword>
<dbReference type="STRING" id="186116.SAMN05192569_106812"/>
<name>A0A1I0TWJ1_9BACL</name>
<dbReference type="Pfam" id="PF08398">
    <property type="entry name" value="Phospholip_A2_4"/>
    <property type="match status" value="1"/>
</dbReference>
<organism evidence="4 5">
    <name type="scientific">Parageobacillus thermantarcticus</name>
    <dbReference type="NCBI Taxonomy" id="186116"/>
    <lineage>
        <taxon>Bacteria</taxon>
        <taxon>Bacillati</taxon>
        <taxon>Bacillota</taxon>
        <taxon>Bacilli</taxon>
        <taxon>Bacillales</taxon>
        <taxon>Anoxybacillaceae</taxon>
        <taxon>Parageobacillus</taxon>
    </lineage>
</organism>
<reference evidence="5" key="1">
    <citation type="submission" date="2016-10" db="EMBL/GenBank/DDBJ databases">
        <authorList>
            <person name="Varghese N."/>
            <person name="Submissions S."/>
        </authorList>
    </citation>
    <scope>NUCLEOTIDE SEQUENCE [LARGE SCALE GENOMIC DNA]</scope>
    <source>
        <strain evidence="5">M1</strain>
    </source>
</reference>
<protein>
    <recommendedName>
        <fullName evidence="3">Phospholipase A2-like domain-containing protein</fullName>
    </recommendedName>
</protein>
<evidence type="ECO:0000256" key="1">
    <source>
        <dbReference type="ARBA" id="ARBA00004613"/>
    </source>
</evidence>
<sequence length="260" mass="29435">MIIKSRKIPKNSLKMLSVNWNEPHMKQALAHAQQCAFFDKNMVADARAYANEYFLPTEKGGEKKIADQLSLYLKLTNQLYVKLLEEKVVDSEKIHRMITVVSLRKNNGKATKRLATFLNGEQIGDEEFPLEREVLELPSDIDQLSDEEFAKDGKATTQGSIIPCFNWDGSGTCCEFRYNGLPWNPLVKYNWCGANCGNGTPVNPLDACCRSHDYCYRAYPDYPERCNCDKNLISCASRTDEAGTDRVIAAFQIKMAYKGC</sequence>
<dbReference type="GO" id="GO:0004623">
    <property type="term" value="F:phospholipase A2 activity"/>
    <property type="evidence" value="ECO:0007669"/>
    <property type="project" value="InterPro"/>
</dbReference>
<dbReference type="SUPFAM" id="SSF48619">
    <property type="entry name" value="Phospholipase A2, PLA2"/>
    <property type="match status" value="1"/>
</dbReference>
<dbReference type="EMBL" id="FOJS01000068">
    <property type="protein sequence ID" value="SFA56037.1"/>
    <property type="molecule type" value="Genomic_DNA"/>
</dbReference>
<dbReference type="InterPro" id="IPR013607">
    <property type="entry name" value="Phospholipase_A2-like"/>
</dbReference>
<dbReference type="GO" id="GO:0006644">
    <property type="term" value="P:phospholipid metabolic process"/>
    <property type="evidence" value="ECO:0007669"/>
    <property type="project" value="InterPro"/>
</dbReference>
<evidence type="ECO:0000256" key="2">
    <source>
        <dbReference type="ARBA" id="ARBA00022525"/>
    </source>
</evidence>